<dbReference type="RefSeq" id="WP_345161141.1">
    <property type="nucleotide sequence ID" value="NZ_BAABHC010000029.1"/>
</dbReference>
<dbReference type="Pfam" id="PF20254">
    <property type="entry name" value="DMFA2_C"/>
    <property type="match status" value="1"/>
</dbReference>
<evidence type="ECO:0000259" key="1">
    <source>
        <dbReference type="Pfam" id="PF20254"/>
    </source>
</evidence>
<keyword evidence="3" id="KW-1185">Reference proteome</keyword>
<reference evidence="3" key="1">
    <citation type="journal article" date="2019" name="Int. J. Syst. Evol. Microbiol.">
        <title>The Global Catalogue of Microorganisms (GCM) 10K type strain sequencing project: providing services to taxonomists for standard genome sequencing and annotation.</title>
        <authorList>
            <consortium name="The Broad Institute Genomics Platform"/>
            <consortium name="The Broad Institute Genome Sequencing Center for Infectious Disease"/>
            <person name="Wu L."/>
            <person name="Ma J."/>
        </authorList>
    </citation>
    <scope>NUCLEOTIDE SEQUENCE [LARGE SCALE GENOMIC DNA]</scope>
    <source>
        <strain evidence="3">JCM 17926</strain>
    </source>
</reference>
<gene>
    <name evidence="2" type="ORF">GCM10023188_37360</name>
</gene>
<name>A0ABP8LYG5_9BACT</name>
<feature type="domain" description="N,N-dimethylformamidase beta subunit-like C-terminal" evidence="1">
    <location>
        <begin position="121"/>
        <end position="415"/>
    </location>
</feature>
<protein>
    <recommendedName>
        <fullName evidence="1">N,N-dimethylformamidase beta subunit-like C-terminal domain-containing protein</fullName>
    </recommendedName>
</protein>
<organism evidence="2 3">
    <name type="scientific">Pontibacter saemangeumensis</name>
    <dbReference type="NCBI Taxonomy" id="1084525"/>
    <lineage>
        <taxon>Bacteria</taxon>
        <taxon>Pseudomonadati</taxon>
        <taxon>Bacteroidota</taxon>
        <taxon>Cytophagia</taxon>
        <taxon>Cytophagales</taxon>
        <taxon>Hymenobacteraceae</taxon>
        <taxon>Pontibacter</taxon>
    </lineage>
</organism>
<accession>A0ABP8LYG5</accession>
<evidence type="ECO:0000313" key="2">
    <source>
        <dbReference type="EMBL" id="GAA4440290.1"/>
    </source>
</evidence>
<dbReference type="EMBL" id="BAABHC010000029">
    <property type="protein sequence ID" value="GAA4440290.1"/>
    <property type="molecule type" value="Genomic_DNA"/>
</dbReference>
<dbReference type="Proteomes" id="UP001500552">
    <property type="component" value="Unassembled WGS sequence"/>
</dbReference>
<dbReference type="InterPro" id="IPR046540">
    <property type="entry name" value="DMFA2_C"/>
</dbReference>
<proteinExistence type="predicted"/>
<evidence type="ECO:0000313" key="3">
    <source>
        <dbReference type="Proteomes" id="UP001500552"/>
    </source>
</evidence>
<sequence length="446" mass="49390">MKRLLLISALVIVALLFGRGLQFYLQNARYAHYIVEAYMEGLGSVVADGYTDKQSYYVGEQQVVYINGADEGDATVRLYDVAGNVVDSVGTYLVPQEPGANPSEEGFDYKSTFNYPVPALRSGLYLWENKIPFIIKDKSAPVVVLYPSNTINAYNITGGKSLYSIFSEQTHQVSFHRPTFPAVSFQVKAGMEWLAASPYQAKYIVDYDLEDSTVLDGASVLVIIGHSEYWSRQARKTIDGFIAKGGDCAILSGNTMWWQVRYTEDGSGLICYKTLPDPIPNPLLKTVNWYQDILQYPIYESIGVDLRFGGYGRKSSKSFGGYKIVEANSPVFKGTELQNGEILQVPSKELDGTFLVEGPDGLSLNKAELGFHRAELLGYEHAVLYDRGYGTFLIFQKTPTSGVVVNVASMDWCSGYGMGGEDAEKIKTITKNILDGLLAERNLFSK</sequence>
<comment type="caution">
    <text evidence="2">The sequence shown here is derived from an EMBL/GenBank/DDBJ whole genome shotgun (WGS) entry which is preliminary data.</text>
</comment>